<evidence type="ECO:0000313" key="1">
    <source>
        <dbReference type="EMBL" id="VFK17439.1"/>
    </source>
</evidence>
<dbReference type="InterPro" id="IPR009734">
    <property type="entry name" value="Myoviridae_GpU"/>
</dbReference>
<dbReference type="AlphaFoldDB" id="A0A450WK91"/>
<gene>
    <name evidence="1" type="ORF">BECKLPF1236B_GA0070989_11178</name>
</gene>
<dbReference type="Pfam" id="PF06995">
    <property type="entry name" value="Phage_P2_GpU"/>
    <property type="match status" value="1"/>
</dbReference>
<reference evidence="1" key="1">
    <citation type="submission" date="2019-02" db="EMBL/GenBank/DDBJ databases">
        <authorList>
            <person name="Gruber-Vodicka R. H."/>
            <person name="Seah K. B. B."/>
        </authorList>
    </citation>
    <scope>NUCLEOTIDE SEQUENCE</scope>
    <source>
        <strain evidence="1">BECK_S313</strain>
    </source>
</reference>
<name>A0A450WK91_9GAMM</name>
<accession>A0A450WK91</accession>
<sequence length="293" mass="31505">MRFSILGDIQFELVHYFDGLDGRFGSDYAEHARIEGKPRLQWVGDRLDEWNIELAFHHAYCDPEREIVRLRRAQARHESLSFVLATGEYKGDFVITDCNVTSRATDSIGKLLDAKATLTLKEHVSRPGERRHPAPAILRSGFSLPMAYALGESGILGPLFAERQALAMSLGIANAVRGDYRLVDAMAAAAGRDLRNAVSRLRLSLPTLDAMASGLSGLSGVLAEVSDALAVVGLVDAMVGDVGNLRGGIAEVSPSNLTGTLATVESRMTTLGGNLDRLDPLLSGMVADSSVRT</sequence>
<protein>
    <submittedName>
        <fullName evidence="1">Phage P2 GpU</fullName>
    </submittedName>
</protein>
<organism evidence="1">
    <name type="scientific">Candidatus Kentrum sp. LPFa</name>
    <dbReference type="NCBI Taxonomy" id="2126335"/>
    <lineage>
        <taxon>Bacteria</taxon>
        <taxon>Pseudomonadati</taxon>
        <taxon>Pseudomonadota</taxon>
        <taxon>Gammaproteobacteria</taxon>
        <taxon>Candidatus Kentrum</taxon>
    </lineage>
</organism>
<proteinExistence type="predicted"/>
<dbReference type="EMBL" id="CAADFK010000117">
    <property type="protein sequence ID" value="VFK17439.1"/>
    <property type="molecule type" value="Genomic_DNA"/>
</dbReference>